<organism evidence="2 3">
    <name type="scientific">Portunus trituberculatus</name>
    <name type="common">Swimming crab</name>
    <name type="synonym">Neptunus trituberculatus</name>
    <dbReference type="NCBI Taxonomy" id="210409"/>
    <lineage>
        <taxon>Eukaryota</taxon>
        <taxon>Metazoa</taxon>
        <taxon>Ecdysozoa</taxon>
        <taxon>Arthropoda</taxon>
        <taxon>Crustacea</taxon>
        <taxon>Multicrustacea</taxon>
        <taxon>Malacostraca</taxon>
        <taxon>Eumalacostraca</taxon>
        <taxon>Eucarida</taxon>
        <taxon>Decapoda</taxon>
        <taxon>Pleocyemata</taxon>
        <taxon>Brachyura</taxon>
        <taxon>Eubrachyura</taxon>
        <taxon>Portunoidea</taxon>
        <taxon>Portunidae</taxon>
        <taxon>Portuninae</taxon>
        <taxon>Portunus</taxon>
    </lineage>
</organism>
<evidence type="ECO:0000256" key="1">
    <source>
        <dbReference type="SAM" id="MobiDB-lite"/>
    </source>
</evidence>
<reference evidence="2 3" key="1">
    <citation type="submission" date="2019-05" db="EMBL/GenBank/DDBJ databases">
        <title>Another draft genome of Portunus trituberculatus and its Hox gene families provides insights of decapod evolution.</title>
        <authorList>
            <person name="Jeong J.-H."/>
            <person name="Song I."/>
            <person name="Kim S."/>
            <person name="Choi T."/>
            <person name="Kim D."/>
            <person name="Ryu S."/>
            <person name="Kim W."/>
        </authorList>
    </citation>
    <scope>NUCLEOTIDE SEQUENCE [LARGE SCALE GENOMIC DNA]</scope>
    <source>
        <tissue evidence="2">Muscle</tissue>
    </source>
</reference>
<protein>
    <submittedName>
        <fullName evidence="2">Uncharacterized protein</fullName>
    </submittedName>
</protein>
<dbReference type="EMBL" id="VSRR010001681">
    <property type="protein sequence ID" value="MPC27010.1"/>
    <property type="molecule type" value="Genomic_DNA"/>
</dbReference>
<proteinExistence type="predicted"/>
<feature type="region of interest" description="Disordered" evidence="1">
    <location>
        <begin position="58"/>
        <end position="93"/>
    </location>
</feature>
<evidence type="ECO:0000313" key="3">
    <source>
        <dbReference type="Proteomes" id="UP000324222"/>
    </source>
</evidence>
<evidence type="ECO:0000313" key="2">
    <source>
        <dbReference type="EMBL" id="MPC27010.1"/>
    </source>
</evidence>
<accession>A0A5B7DZF7</accession>
<dbReference type="Proteomes" id="UP000324222">
    <property type="component" value="Unassembled WGS sequence"/>
</dbReference>
<dbReference type="AlphaFoldDB" id="A0A5B7DZF7"/>
<gene>
    <name evidence="2" type="ORF">E2C01_020162</name>
</gene>
<keyword evidence="3" id="KW-1185">Reference proteome</keyword>
<name>A0A5B7DZF7_PORTR</name>
<sequence length="275" mass="28949">MYAPRDGSRCICVITGVSRESPQLILYIFLAAALCVLRTEQRVGVGIGTAVGGGCPRPDDSTAHLSAPHTPPQSRGEAAAKASPQGRLLSSQGVATPKVAVPHRGVKSLWQLPGQCLGCGAEEGGIEATGKGRGSQVVAAMNGGDITAASRVSAVRMNEAPLRLAHNRCRPDLVPGMNHAPINGSSMLRYFIHAVTHEIFPRRGICLPFTRGGMPVGPCRGLTLPPATGALLVKAKRQQTERREERQLAVTLDSTATTTRDLDAEVSKRVGVGEQ</sequence>
<comment type="caution">
    <text evidence="2">The sequence shown here is derived from an EMBL/GenBank/DDBJ whole genome shotgun (WGS) entry which is preliminary data.</text>
</comment>